<proteinExistence type="predicted"/>
<name>A0AAV7G4D4_DENCH</name>
<evidence type="ECO:0000313" key="1">
    <source>
        <dbReference type="EMBL" id="KAH0451246.1"/>
    </source>
</evidence>
<organism evidence="1 2">
    <name type="scientific">Dendrobium chrysotoxum</name>
    <name type="common">Orchid</name>
    <dbReference type="NCBI Taxonomy" id="161865"/>
    <lineage>
        <taxon>Eukaryota</taxon>
        <taxon>Viridiplantae</taxon>
        <taxon>Streptophyta</taxon>
        <taxon>Embryophyta</taxon>
        <taxon>Tracheophyta</taxon>
        <taxon>Spermatophyta</taxon>
        <taxon>Magnoliopsida</taxon>
        <taxon>Liliopsida</taxon>
        <taxon>Asparagales</taxon>
        <taxon>Orchidaceae</taxon>
        <taxon>Epidendroideae</taxon>
        <taxon>Malaxideae</taxon>
        <taxon>Dendrobiinae</taxon>
        <taxon>Dendrobium</taxon>
    </lineage>
</organism>
<dbReference type="Proteomes" id="UP000775213">
    <property type="component" value="Unassembled WGS sequence"/>
</dbReference>
<dbReference type="AlphaFoldDB" id="A0AAV7G4D4"/>
<reference evidence="1 2" key="1">
    <citation type="journal article" date="2021" name="Hortic Res">
        <title>Chromosome-scale assembly of the Dendrobium chrysotoxum genome enhances the understanding of orchid evolution.</title>
        <authorList>
            <person name="Zhang Y."/>
            <person name="Zhang G.Q."/>
            <person name="Zhang D."/>
            <person name="Liu X.D."/>
            <person name="Xu X.Y."/>
            <person name="Sun W.H."/>
            <person name="Yu X."/>
            <person name="Zhu X."/>
            <person name="Wang Z.W."/>
            <person name="Zhao X."/>
            <person name="Zhong W.Y."/>
            <person name="Chen H."/>
            <person name="Yin W.L."/>
            <person name="Huang T."/>
            <person name="Niu S.C."/>
            <person name="Liu Z.J."/>
        </authorList>
    </citation>
    <scope>NUCLEOTIDE SEQUENCE [LARGE SCALE GENOMIC DNA]</scope>
    <source>
        <strain evidence="1">Lindl</strain>
    </source>
</reference>
<sequence>MIYQSSFITSTCEKGIRNVLRGSLRSNYRRLIYDSENARPRGRWLRRIDGKVFGLRLNWCRRFKWRCFSSVLMPRKVADLCSEMKEKVKQNAVLVPTIFFASQWGISILSNPSDFHKKQPIYFDRRFI</sequence>
<comment type="caution">
    <text evidence="1">The sequence shown here is derived from an EMBL/GenBank/DDBJ whole genome shotgun (WGS) entry which is preliminary data.</text>
</comment>
<evidence type="ECO:0000313" key="2">
    <source>
        <dbReference type="Proteomes" id="UP000775213"/>
    </source>
</evidence>
<accession>A0AAV7G4D4</accession>
<protein>
    <submittedName>
        <fullName evidence="1">Uncharacterized protein</fullName>
    </submittedName>
</protein>
<dbReference type="EMBL" id="JAGFBR010000017">
    <property type="protein sequence ID" value="KAH0451246.1"/>
    <property type="molecule type" value="Genomic_DNA"/>
</dbReference>
<keyword evidence="2" id="KW-1185">Reference proteome</keyword>
<gene>
    <name evidence="1" type="ORF">IEQ34_018545</name>
</gene>